<dbReference type="InterPro" id="IPR006653">
    <property type="entry name" value="Trp_synth_b_CS"/>
</dbReference>
<reference evidence="13 14" key="1">
    <citation type="submission" date="2019-03" db="EMBL/GenBank/DDBJ databases">
        <title>Complete Genome Sequence of Leuconostoc kimchii strain NKJ218 Isolated from Homemade Kimchi.</title>
        <authorList>
            <person name="Jung J.Y."/>
            <person name="Jin H.M."/>
            <person name="Jung J.-W."/>
            <person name="Lee S.-Y."/>
            <person name="Ryu B.-G."/>
            <person name="Han S.-S."/>
            <person name="Kang H.K."/>
            <person name="Choi H.W."/>
            <person name="Chung E.J."/>
            <person name="Choi K.-M."/>
        </authorList>
    </citation>
    <scope>NUCLEOTIDE SEQUENCE [LARGE SCALE GENOMIC DNA]</scope>
    <source>
        <strain evidence="13 14">NKJ218</strain>
    </source>
</reference>
<evidence type="ECO:0000256" key="2">
    <source>
        <dbReference type="ARBA" id="ARBA00004733"/>
    </source>
</evidence>
<gene>
    <name evidence="11 13" type="primary">trpB</name>
    <name evidence="13" type="ORF">EW139_04660</name>
</gene>
<evidence type="ECO:0000256" key="11">
    <source>
        <dbReference type="HAMAP-Rule" id="MF_00133"/>
    </source>
</evidence>
<keyword evidence="9 11" id="KW-0456">Lyase</keyword>
<dbReference type="InterPro" id="IPR006654">
    <property type="entry name" value="Trp_synth_beta"/>
</dbReference>
<sequence length="395" mass="42853">MIKKGYYGEYGGQFIPELLMPAVSAVADAFNHYKDDAAFKDELKDLFDNYANRPSLLYHAKNMSKDLGGAQIYFKREDLNHTGAHKINNVLGQALIAQRMGKTRLIAETGAGQHGVATATAAALFGMEAEIFMGKEDTDRQALNVYRMELLGAKVHVVDTGTMVLKDAVNATFQEWTKRIDDTFYVLGSAVGPYPFPEMVKYFQSIISEEAREQFLSQTGKLPDAVIAAVGGGSNAIGAFSKFISDRDVALIGVEAAGKGIHTTQTAATITNGSQGIFHGMKSKFLQSPDGQIDPVYSISAGLDYPGIGPEHAYLSDIKRAQYVPITDDEAVQAFEYIARTEGIIAAIESSHAVAYAMKIAPNMKPDQQIMVNLSGRGDKDVAAIARYKGVEINE</sequence>
<organism evidence="13 14">
    <name type="scientific">Leuconostoc kimchii</name>
    <dbReference type="NCBI Taxonomy" id="136609"/>
    <lineage>
        <taxon>Bacteria</taxon>
        <taxon>Bacillati</taxon>
        <taxon>Bacillota</taxon>
        <taxon>Bacilli</taxon>
        <taxon>Lactobacillales</taxon>
        <taxon>Lactobacillaceae</taxon>
        <taxon>Leuconostoc</taxon>
    </lineage>
</organism>
<dbReference type="InterPro" id="IPR001926">
    <property type="entry name" value="TrpB-like_PALP"/>
</dbReference>
<dbReference type="PIRSF" id="PIRSF001413">
    <property type="entry name" value="Trp_syn_beta"/>
    <property type="match status" value="1"/>
</dbReference>
<comment type="subunit">
    <text evidence="4 11">Tetramer of two alpha and two beta chains.</text>
</comment>
<dbReference type="PANTHER" id="PTHR48077:SF3">
    <property type="entry name" value="TRYPTOPHAN SYNTHASE"/>
    <property type="match status" value="1"/>
</dbReference>
<dbReference type="Gene3D" id="3.40.50.1100">
    <property type="match status" value="2"/>
</dbReference>
<comment type="function">
    <text evidence="11">The beta subunit is responsible for the synthesis of L-tryptophan from indole and L-serine.</text>
</comment>
<name>A0ABX5SLZ0_9LACO</name>
<keyword evidence="7 11" id="KW-0663">Pyridoxal phosphate</keyword>
<feature type="domain" description="Tryptophan synthase beta chain-like PALP" evidence="12">
    <location>
        <begin position="52"/>
        <end position="376"/>
    </location>
</feature>
<keyword evidence="8 11" id="KW-0057">Aromatic amino acid biosynthesis</keyword>
<evidence type="ECO:0000256" key="1">
    <source>
        <dbReference type="ARBA" id="ARBA00001933"/>
    </source>
</evidence>
<evidence type="ECO:0000256" key="6">
    <source>
        <dbReference type="ARBA" id="ARBA00022822"/>
    </source>
</evidence>
<evidence type="ECO:0000256" key="4">
    <source>
        <dbReference type="ARBA" id="ARBA00011270"/>
    </source>
</evidence>
<dbReference type="InterPro" id="IPR036052">
    <property type="entry name" value="TrpB-like_PALP_sf"/>
</dbReference>
<dbReference type="EMBL" id="CP037939">
    <property type="protein sequence ID" value="QBR47444.1"/>
    <property type="molecule type" value="Genomic_DNA"/>
</dbReference>
<dbReference type="EC" id="4.2.1.20" evidence="11"/>
<keyword evidence="5 11" id="KW-0028">Amino-acid biosynthesis</keyword>
<evidence type="ECO:0000256" key="3">
    <source>
        <dbReference type="ARBA" id="ARBA00009982"/>
    </source>
</evidence>
<proteinExistence type="inferred from homology"/>
<feature type="modified residue" description="N6-(pyridoxal phosphate)lysine" evidence="11">
    <location>
        <position position="86"/>
    </location>
</feature>
<comment type="similarity">
    <text evidence="3 11">Belongs to the TrpB family.</text>
</comment>
<dbReference type="PROSITE" id="PS00168">
    <property type="entry name" value="TRP_SYNTHASE_BETA"/>
    <property type="match status" value="1"/>
</dbReference>
<evidence type="ECO:0000256" key="7">
    <source>
        <dbReference type="ARBA" id="ARBA00022898"/>
    </source>
</evidence>
<dbReference type="Proteomes" id="UP000295756">
    <property type="component" value="Chromosome"/>
</dbReference>
<dbReference type="GO" id="GO:0004834">
    <property type="term" value="F:tryptophan synthase activity"/>
    <property type="evidence" value="ECO:0007669"/>
    <property type="project" value="UniProtKB-EC"/>
</dbReference>
<keyword evidence="6 11" id="KW-0822">Tryptophan biosynthesis</keyword>
<evidence type="ECO:0000313" key="13">
    <source>
        <dbReference type="EMBL" id="QBR47444.1"/>
    </source>
</evidence>
<evidence type="ECO:0000313" key="14">
    <source>
        <dbReference type="Proteomes" id="UP000295756"/>
    </source>
</evidence>
<evidence type="ECO:0000256" key="10">
    <source>
        <dbReference type="ARBA" id="ARBA00049047"/>
    </source>
</evidence>
<comment type="catalytic activity">
    <reaction evidence="10 11">
        <text>(1S,2R)-1-C-(indol-3-yl)glycerol 3-phosphate + L-serine = D-glyceraldehyde 3-phosphate + L-tryptophan + H2O</text>
        <dbReference type="Rhea" id="RHEA:10532"/>
        <dbReference type="ChEBI" id="CHEBI:15377"/>
        <dbReference type="ChEBI" id="CHEBI:33384"/>
        <dbReference type="ChEBI" id="CHEBI:57912"/>
        <dbReference type="ChEBI" id="CHEBI:58866"/>
        <dbReference type="ChEBI" id="CHEBI:59776"/>
        <dbReference type="EC" id="4.2.1.20"/>
    </reaction>
</comment>
<dbReference type="CDD" id="cd06446">
    <property type="entry name" value="Trp-synth_B"/>
    <property type="match status" value="1"/>
</dbReference>
<comment type="cofactor">
    <cofactor evidence="1 11">
        <name>pyridoxal 5'-phosphate</name>
        <dbReference type="ChEBI" id="CHEBI:597326"/>
    </cofactor>
</comment>
<evidence type="ECO:0000256" key="5">
    <source>
        <dbReference type="ARBA" id="ARBA00022605"/>
    </source>
</evidence>
<dbReference type="PANTHER" id="PTHR48077">
    <property type="entry name" value="TRYPTOPHAN SYNTHASE-RELATED"/>
    <property type="match status" value="1"/>
</dbReference>
<comment type="pathway">
    <text evidence="2 11">Amino-acid biosynthesis; L-tryptophan biosynthesis; L-tryptophan from chorismate: step 5/5.</text>
</comment>
<evidence type="ECO:0000256" key="8">
    <source>
        <dbReference type="ARBA" id="ARBA00023141"/>
    </source>
</evidence>
<dbReference type="Pfam" id="PF00291">
    <property type="entry name" value="PALP"/>
    <property type="match status" value="1"/>
</dbReference>
<dbReference type="HAMAP" id="MF_00133">
    <property type="entry name" value="Trp_synth_beta"/>
    <property type="match status" value="1"/>
</dbReference>
<evidence type="ECO:0000259" key="12">
    <source>
        <dbReference type="Pfam" id="PF00291"/>
    </source>
</evidence>
<dbReference type="NCBIfam" id="TIGR00263">
    <property type="entry name" value="trpB"/>
    <property type="match status" value="1"/>
</dbReference>
<dbReference type="InterPro" id="IPR023026">
    <property type="entry name" value="Trp_synth_beta/beta-like"/>
</dbReference>
<accession>A0ABX5SLZ0</accession>
<evidence type="ECO:0000256" key="9">
    <source>
        <dbReference type="ARBA" id="ARBA00023239"/>
    </source>
</evidence>
<keyword evidence="14" id="KW-1185">Reference proteome</keyword>
<dbReference type="RefSeq" id="WP_013102362.1">
    <property type="nucleotide sequence ID" value="NZ_CP037939.1"/>
</dbReference>
<protein>
    <recommendedName>
        <fullName evidence="11">Tryptophan synthase beta chain</fullName>
        <ecNumber evidence="11">4.2.1.20</ecNumber>
    </recommendedName>
</protein>
<dbReference type="SUPFAM" id="SSF53686">
    <property type="entry name" value="Tryptophan synthase beta subunit-like PLP-dependent enzymes"/>
    <property type="match status" value="1"/>
</dbReference>